<dbReference type="EMBL" id="UINC01045756">
    <property type="protein sequence ID" value="SVB52897.1"/>
    <property type="molecule type" value="Genomic_DNA"/>
</dbReference>
<organism evidence="1">
    <name type="scientific">marine metagenome</name>
    <dbReference type="NCBI Taxonomy" id="408172"/>
    <lineage>
        <taxon>unclassified sequences</taxon>
        <taxon>metagenomes</taxon>
        <taxon>ecological metagenomes</taxon>
    </lineage>
</organism>
<accession>A0A382EST7</accession>
<dbReference type="AlphaFoldDB" id="A0A382EST7"/>
<feature type="non-terminal residue" evidence="1">
    <location>
        <position position="53"/>
    </location>
</feature>
<dbReference type="GO" id="GO:0016020">
    <property type="term" value="C:membrane"/>
    <property type="evidence" value="ECO:0007669"/>
    <property type="project" value="UniProtKB-SubCell"/>
</dbReference>
<dbReference type="InterPro" id="IPR023352">
    <property type="entry name" value="MAPEG-like_dom_sf"/>
</dbReference>
<dbReference type="SUPFAM" id="SSF161084">
    <property type="entry name" value="MAPEG domain-like"/>
    <property type="match status" value="1"/>
</dbReference>
<proteinExistence type="predicted"/>
<evidence type="ECO:0008006" key="2">
    <source>
        <dbReference type="Google" id="ProtNLM"/>
    </source>
</evidence>
<reference evidence="1" key="1">
    <citation type="submission" date="2018-05" db="EMBL/GenBank/DDBJ databases">
        <authorList>
            <person name="Lanie J.A."/>
            <person name="Ng W.-L."/>
            <person name="Kazmierczak K.M."/>
            <person name="Andrzejewski T.M."/>
            <person name="Davidsen T.M."/>
            <person name="Wayne K.J."/>
            <person name="Tettelin H."/>
            <person name="Glass J.I."/>
            <person name="Rusch D."/>
            <person name="Podicherti R."/>
            <person name="Tsui H.-C.T."/>
            <person name="Winkler M.E."/>
        </authorList>
    </citation>
    <scope>NUCLEOTIDE SEQUENCE</scope>
</reference>
<protein>
    <recommendedName>
        <fullName evidence="2">MAPEG family protein</fullName>
    </recommendedName>
</protein>
<gene>
    <name evidence="1" type="ORF">METZ01_LOCUS205751</name>
</gene>
<dbReference type="Gene3D" id="1.20.120.550">
    <property type="entry name" value="Membrane associated eicosanoid/glutathione metabolism-like domain"/>
    <property type="match status" value="1"/>
</dbReference>
<evidence type="ECO:0000313" key="1">
    <source>
        <dbReference type="EMBL" id="SVB52897.1"/>
    </source>
</evidence>
<name>A0A382EST7_9ZZZZ</name>
<sequence length="53" mass="5677">MAYLDVIIVLALAQFIFLGVKVGSARGKFGVAAPATTGNPAFERVFRVHQNTL</sequence>